<dbReference type="InterPro" id="IPR002104">
    <property type="entry name" value="Integrase_catalytic"/>
</dbReference>
<dbReference type="InterPro" id="IPR050808">
    <property type="entry name" value="Phage_Integrase"/>
</dbReference>
<accession>A0ABW8ZDZ2</accession>
<dbReference type="Pfam" id="PF00589">
    <property type="entry name" value="Phage_integrase"/>
    <property type="match status" value="1"/>
</dbReference>
<dbReference type="InterPro" id="IPR011010">
    <property type="entry name" value="DNA_brk_join_enz"/>
</dbReference>
<dbReference type="Gene3D" id="1.10.443.10">
    <property type="entry name" value="Intergrase catalytic core"/>
    <property type="match status" value="1"/>
</dbReference>
<dbReference type="Pfam" id="PF13356">
    <property type="entry name" value="Arm-DNA-bind_3"/>
    <property type="match status" value="1"/>
</dbReference>
<dbReference type="InterPro" id="IPR053876">
    <property type="entry name" value="Phage_int_M"/>
</dbReference>
<organism evidence="6 7">
    <name type="scientific">Herbaspirillum rhizosphaerae</name>
    <dbReference type="NCBI Taxonomy" id="346179"/>
    <lineage>
        <taxon>Bacteria</taxon>
        <taxon>Pseudomonadati</taxon>
        <taxon>Pseudomonadota</taxon>
        <taxon>Betaproteobacteria</taxon>
        <taxon>Burkholderiales</taxon>
        <taxon>Oxalobacteraceae</taxon>
        <taxon>Herbaspirillum</taxon>
    </lineage>
</organism>
<evidence type="ECO:0000313" key="6">
    <source>
        <dbReference type="EMBL" id="MFL9881349.1"/>
    </source>
</evidence>
<keyword evidence="7" id="KW-1185">Reference proteome</keyword>
<keyword evidence="3" id="KW-0238">DNA-binding</keyword>
<dbReference type="Gene3D" id="1.10.150.130">
    <property type="match status" value="1"/>
</dbReference>
<dbReference type="PANTHER" id="PTHR30629:SF2">
    <property type="entry name" value="PROPHAGE INTEGRASE INTS-RELATED"/>
    <property type="match status" value="1"/>
</dbReference>
<dbReference type="PROSITE" id="PS51898">
    <property type="entry name" value="TYR_RECOMBINASE"/>
    <property type="match status" value="1"/>
</dbReference>
<keyword evidence="4" id="KW-0233">DNA recombination</keyword>
<comment type="caution">
    <text evidence="6">The sequence shown here is derived from an EMBL/GenBank/DDBJ whole genome shotgun (WGS) entry which is preliminary data.</text>
</comment>
<evidence type="ECO:0000256" key="2">
    <source>
        <dbReference type="ARBA" id="ARBA00022908"/>
    </source>
</evidence>
<evidence type="ECO:0000256" key="1">
    <source>
        <dbReference type="ARBA" id="ARBA00008857"/>
    </source>
</evidence>
<name>A0ABW8ZDZ2_9BURK</name>
<dbReference type="SUPFAM" id="SSF56349">
    <property type="entry name" value="DNA breaking-rejoining enzymes"/>
    <property type="match status" value="1"/>
</dbReference>
<dbReference type="EMBL" id="JAQQFR010000026">
    <property type="protein sequence ID" value="MFL9881349.1"/>
    <property type="molecule type" value="Genomic_DNA"/>
</dbReference>
<dbReference type="InterPro" id="IPR010998">
    <property type="entry name" value="Integrase_recombinase_N"/>
</dbReference>
<gene>
    <name evidence="6" type="ORF">PQR63_23330</name>
</gene>
<dbReference type="InterPro" id="IPR013762">
    <property type="entry name" value="Integrase-like_cat_sf"/>
</dbReference>
<dbReference type="CDD" id="cd00801">
    <property type="entry name" value="INT_P4_C"/>
    <property type="match status" value="1"/>
</dbReference>
<protein>
    <submittedName>
        <fullName evidence="6">Tyrosine-type recombinase/integrase</fullName>
    </submittedName>
</protein>
<proteinExistence type="inferred from homology"/>
<feature type="domain" description="Tyr recombinase" evidence="5">
    <location>
        <begin position="202"/>
        <end position="387"/>
    </location>
</feature>
<sequence>MALTDLKIQSIKATPKTQKISDGNGLHLHVSTSGTKSWRFDYRFGGKRYTLTFGKYPLISLATARIKLSDTKRLLLEGIDPGAILKAKKEKTRAATHDTFQIIATTWYDSKKNIRSEAWREANKLYLERDLYPAIGHFSIKEITSKMLLDVLEKCAKKRTIKTADRVRGTAFQVFEYALFKMKIEVNPVTRLKRWAEIPVVVNRPHLKENEIDDLIDAIDAYPGLIATKLAAKMLLLTFVRKTELLEATWDEFDISNGKWLIPASRMKMKDAHLVPLSTQAVQTLQELKTYSSGSTYVFPSLSSLHKPLSRTVLNNMFATMGNGKYKGKFSPHGIRATASTWLNEKGFNRDAIEMQLAHAERNRVRASYNHADHFLARKEMLQSWADFCFPRSDVITSRSKLPQEKREKR</sequence>
<dbReference type="InterPro" id="IPR025166">
    <property type="entry name" value="Integrase_DNA_bind_dom"/>
</dbReference>
<keyword evidence="2" id="KW-0229">DNA integration</keyword>
<evidence type="ECO:0000259" key="5">
    <source>
        <dbReference type="PROSITE" id="PS51898"/>
    </source>
</evidence>
<dbReference type="RefSeq" id="WP_408170649.1">
    <property type="nucleotide sequence ID" value="NZ_JAQQFR010000026.1"/>
</dbReference>
<dbReference type="PANTHER" id="PTHR30629">
    <property type="entry name" value="PROPHAGE INTEGRASE"/>
    <property type="match status" value="1"/>
</dbReference>
<comment type="similarity">
    <text evidence="1">Belongs to the 'phage' integrase family.</text>
</comment>
<dbReference type="InterPro" id="IPR038488">
    <property type="entry name" value="Integrase_DNA-bd_sf"/>
</dbReference>
<dbReference type="Pfam" id="PF22022">
    <property type="entry name" value="Phage_int_M"/>
    <property type="match status" value="1"/>
</dbReference>
<reference evidence="6 7" key="1">
    <citation type="journal article" date="2024" name="Chem. Sci.">
        <title>Discovery of megapolipeptins by genome mining of a Burkholderiales bacteria collection.</title>
        <authorList>
            <person name="Paulo B.S."/>
            <person name="Recchia M.J.J."/>
            <person name="Lee S."/>
            <person name="Fergusson C.H."/>
            <person name="Romanowski S.B."/>
            <person name="Hernandez A."/>
            <person name="Krull N."/>
            <person name="Liu D.Y."/>
            <person name="Cavanagh H."/>
            <person name="Bos A."/>
            <person name="Gray C.A."/>
            <person name="Murphy B.T."/>
            <person name="Linington R.G."/>
            <person name="Eustaquio A.S."/>
        </authorList>
    </citation>
    <scope>NUCLEOTIDE SEQUENCE [LARGE SCALE GENOMIC DNA]</scope>
    <source>
        <strain evidence="6 7">RL21-008-BIB-B</strain>
    </source>
</reference>
<evidence type="ECO:0000313" key="7">
    <source>
        <dbReference type="Proteomes" id="UP001629214"/>
    </source>
</evidence>
<dbReference type="Gene3D" id="3.30.160.390">
    <property type="entry name" value="Integrase, DNA-binding domain"/>
    <property type="match status" value="1"/>
</dbReference>
<evidence type="ECO:0000256" key="3">
    <source>
        <dbReference type="ARBA" id="ARBA00023125"/>
    </source>
</evidence>
<dbReference type="Proteomes" id="UP001629214">
    <property type="component" value="Unassembled WGS sequence"/>
</dbReference>
<evidence type="ECO:0000256" key="4">
    <source>
        <dbReference type="ARBA" id="ARBA00023172"/>
    </source>
</evidence>